<comment type="caution">
    <text evidence="1">The sequence shown here is derived from an EMBL/GenBank/DDBJ whole genome shotgun (WGS) entry which is preliminary data.</text>
</comment>
<proteinExistence type="predicted"/>
<accession>A0A1Q4HY40</accession>
<name>A0A1Q4HY40_9MYCO</name>
<organism evidence="1 2">
    <name type="scientific">Mycobacterium paraffinicum</name>
    <dbReference type="NCBI Taxonomy" id="53378"/>
    <lineage>
        <taxon>Bacteria</taxon>
        <taxon>Bacillati</taxon>
        <taxon>Actinomycetota</taxon>
        <taxon>Actinomycetes</taxon>
        <taxon>Mycobacteriales</taxon>
        <taxon>Mycobacteriaceae</taxon>
        <taxon>Mycobacterium</taxon>
    </lineage>
</organism>
<evidence type="ECO:0000313" key="1">
    <source>
        <dbReference type="EMBL" id="OJZ74621.1"/>
    </source>
</evidence>
<sequence length="91" mass="9213">MTATGQLACRTTVALTEPSTPRASNPRPAVPTTTISAWSDILIRASAGLEYTSSLLMVTSRSAGSVSSASLIACMIAFLPSSSSCTASESG</sequence>
<dbReference type="Proteomes" id="UP000186438">
    <property type="component" value="Unassembled WGS sequence"/>
</dbReference>
<protein>
    <submittedName>
        <fullName evidence="1">Uncharacterized protein</fullName>
    </submittedName>
</protein>
<evidence type="ECO:0000313" key="2">
    <source>
        <dbReference type="Proteomes" id="UP000186438"/>
    </source>
</evidence>
<reference evidence="1 2" key="1">
    <citation type="submission" date="2016-11" db="EMBL/GenBank/DDBJ databases">
        <title>Genome sequences of unsequenced Mycobacteria.</title>
        <authorList>
            <person name="Greninger A.L."/>
            <person name="Fang F."/>
            <person name="Jerome K.R."/>
        </authorList>
    </citation>
    <scope>NUCLEOTIDE SEQUENCE [LARGE SCALE GENOMIC DNA]</scope>
    <source>
        <strain evidence="1 2">M11</strain>
    </source>
</reference>
<gene>
    <name evidence="1" type="ORF">BRW65_07860</name>
</gene>
<dbReference type="AlphaFoldDB" id="A0A1Q4HY40"/>
<keyword evidence="2" id="KW-1185">Reference proteome</keyword>
<dbReference type="EMBL" id="MPNT01000005">
    <property type="protein sequence ID" value="OJZ74621.1"/>
    <property type="molecule type" value="Genomic_DNA"/>
</dbReference>